<comment type="caution">
    <text evidence="13">The sequence shown here is derived from an EMBL/GenBank/DDBJ whole genome shotgun (WGS) entry which is preliminary data.</text>
</comment>
<feature type="transmembrane region" description="Helical" evidence="11">
    <location>
        <begin position="793"/>
        <end position="813"/>
    </location>
</feature>
<feature type="region of interest" description="Disordered" evidence="10">
    <location>
        <begin position="1341"/>
        <end position="1368"/>
    </location>
</feature>
<feature type="compositionally biased region" description="Low complexity" evidence="10">
    <location>
        <begin position="1043"/>
        <end position="1068"/>
    </location>
</feature>
<feature type="domain" description="Calpain catalytic" evidence="12">
    <location>
        <begin position="2305"/>
        <end position="2667"/>
    </location>
</feature>
<feature type="transmembrane region" description="Helical" evidence="11">
    <location>
        <begin position="1470"/>
        <end position="1489"/>
    </location>
</feature>
<evidence type="ECO:0000256" key="3">
    <source>
        <dbReference type="ARBA" id="ARBA00022598"/>
    </source>
</evidence>
<dbReference type="InterPro" id="IPR001300">
    <property type="entry name" value="Peptidase_C2_calpain_cat"/>
</dbReference>
<reference evidence="13" key="1">
    <citation type="journal article" date="2022" name="bioRxiv">
        <title>Genomics of Preaxostyla Flagellates Illuminates Evolutionary Transitions and the Path Towards Mitochondrial Loss.</title>
        <authorList>
            <person name="Novak L.V.F."/>
            <person name="Treitli S.C."/>
            <person name="Pyrih J."/>
            <person name="Halakuc P."/>
            <person name="Pipaliya S.V."/>
            <person name="Vacek V."/>
            <person name="Brzon O."/>
            <person name="Soukal P."/>
            <person name="Eme L."/>
            <person name="Dacks J.B."/>
            <person name="Karnkowska A."/>
            <person name="Elias M."/>
            <person name="Hampl V."/>
        </authorList>
    </citation>
    <scope>NUCLEOTIDE SEQUENCE</scope>
    <source>
        <strain evidence="13">RCP-MX</strain>
    </source>
</reference>
<feature type="region of interest" description="Disordered" evidence="10">
    <location>
        <begin position="1011"/>
        <end position="1070"/>
    </location>
</feature>
<feature type="transmembrane region" description="Helical" evidence="11">
    <location>
        <begin position="1912"/>
        <end position="1931"/>
    </location>
</feature>
<feature type="region of interest" description="Disordered" evidence="10">
    <location>
        <begin position="220"/>
        <end position="256"/>
    </location>
</feature>
<keyword evidence="6" id="KW-0648">Protein biosynthesis</keyword>
<feature type="region of interest" description="Disordered" evidence="10">
    <location>
        <begin position="929"/>
        <end position="997"/>
    </location>
</feature>
<feature type="transmembrane region" description="Helical" evidence="11">
    <location>
        <begin position="1501"/>
        <end position="1522"/>
    </location>
</feature>
<feature type="compositionally biased region" description="Pro residues" evidence="10">
    <location>
        <begin position="228"/>
        <end position="238"/>
    </location>
</feature>
<dbReference type="InterPro" id="IPR002305">
    <property type="entry name" value="aa-tRNA-synth_Ic"/>
</dbReference>
<keyword evidence="14" id="KW-1185">Reference proteome</keyword>
<dbReference type="InterPro" id="IPR002306">
    <property type="entry name" value="Trp-tRNA-ligase"/>
</dbReference>
<comment type="caution">
    <text evidence="9">Lacks conserved residue(s) required for the propagation of feature annotation.</text>
</comment>
<dbReference type="InterPro" id="IPR014729">
    <property type="entry name" value="Rossmann-like_a/b/a_fold"/>
</dbReference>
<feature type="transmembrane region" description="Helical" evidence="11">
    <location>
        <begin position="2019"/>
        <end position="2040"/>
    </location>
</feature>
<evidence type="ECO:0000256" key="11">
    <source>
        <dbReference type="SAM" id="Phobius"/>
    </source>
</evidence>
<keyword evidence="11" id="KW-0812">Transmembrane</keyword>
<feature type="compositionally biased region" description="Low complexity" evidence="10">
    <location>
        <begin position="929"/>
        <end position="945"/>
    </location>
</feature>
<comment type="similarity">
    <text evidence="1">Belongs to the class-I aminoacyl-tRNA synthetase family.</text>
</comment>
<feature type="transmembrane region" description="Helical" evidence="11">
    <location>
        <begin position="1937"/>
        <end position="1958"/>
    </location>
</feature>
<feature type="compositionally biased region" description="Acidic residues" evidence="10">
    <location>
        <begin position="2282"/>
        <end position="2292"/>
    </location>
</feature>
<proteinExistence type="inferred from homology"/>
<feature type="region of interest" description="Disordered" evidence="10">
    <location>
        <begin position="2281"/>
        <end position="2336"/>
    </location>
</feature>
<dbReference type="NCBIfam" id="TIGR00233">
    <property type="entry name" value="trpS"/>
    <property type="match status" value="1"/>
</dbReference>
<dbReference type="PRINTS" id="PR01039">
    <property type="entry name" value="TRNASYNTHTRP"/>
</dbReference>
<dbReference type="GO" id="GO:0016874">
    <property type="term" value="F:ligase activity"/>
    <property type="evidence" value="ECO:0007669"/>
    <property type="project" value="UniProtKB-KW"/>
</dbReference>
<keyword evidence="3 13" id="KW-0436">Ligase</keyword>
<dbReference type="Pfam" id="PF00648">
    <property type="entry name" value="Peptidase_C2"/>
    <property type="match status" value="1"/>
</dbReference>
<dbReference type="PROSITE" id="PS50203">
    <property type="entry name" value="CALPAIN_CAT"/>
    <property type="match status" value="1"/>
</dbReference>
<evidence type="ECO:0000256" key="8">
    <source>
        <dbReference type="ARBA" id="ARBA00030268"/>
    </source>
</evidence>
<evidence type="ECO:0000256" key="9">
    <source>
        <dbReference type="PROSITE-ProRule" id="PRU00239"/>
    </source>
</evidence>
<feature type="transmembrane region" description="Helical" evidence="11">
    <location>
        <begin position="1760"/>
        <end position="1779"/>
    </location>
</feature>
<evidence type="ECO:0000256" key="5">
    <source>
        <dbReference type="ARBA" id="ARBA00022840"/>
    </source>
</evidence>
<dbReference type="InterPro" id="IPR038765">
    <property type="entry name" value="Papain-like_cys_pep_sf"/>
</dbReference>
<keyword evidence="4" id="KW-0547">Nucleotide-binding</keyword>
<name>A0ABQ8UH60_9EUKA</name>
<protein>
    <recommendedName>
        <fullName evidence="2">tryptophan--tRNA ligase</fullName>
        <ecNumber evidence="2">6.1.1.2</ecNumber>
    </recommendedName>
    <alternativeName>
        <fullName evidence="8">Tryptophanyl-tRNA synthetase</fullName>
    </alternativeName>
</protein>
<evidence type="ECO:0000256" key="10">
    <source>
        <dbReference type="SAM" id="MobiDB-lite"/>
    </source>
</evidence>
<feature type="transmembrane region" description="Helical" evidence="11">
    <location>
        <begin position="1211"/>
        <end position="1229"/>
    </location>
</feature>
<feature type="region of interest" description="Disordered" evidence="10">
    <location>
        <begin position="617"/>
        <end position="642"/>
    </location>
</feature>
<keyword evidence="5" id="KW-0067">ATP-binding</keyword>
<feature type="transmembrane region" description="Helical" evidence="11">
    <location>
        <begin position="1856"/>
        <end position="1877"/>
    </location>
</feature>
<feature type="compositionally biased region" description="Polar residues" evidence="10">
    <location>
        <begin position="1691"/>
        <end position="1705"/>
    </location>
</feature>
<gene>
    <name evidence="13" type="ORF">PAPYR_5765</name>
</gene>
<feature type="transmembrane region" description="Helical" evidence="11">
    <location>
        <begin position="1265"/>
        <end position="1282"/>
    </location>
</feature>
<dbReference type="EC" id="6.1.1.2" evidence="2"/>
<feature type="transmembrane region" description="Helical" evidence="11">
    <location>
        <begin position="1241"/>
        <end position="1258"/>
    </location>
</feature>
<feature type="transmembrane region" description="Helical" evidence="11">
    <location>
        <begin position="1791"/>
        <end position="1811"/>
    </location>
</feature>
<feature type="transmembrane region" description="Helical" evidence="11">
    <location>
        <begin position="1288"/>
        <end position="1311"/>
    </location>
</feature>
<organism evidence="13 14">
    <name type="scientific">Paratrimastix pyriformis</name>
    <dbReference type="NCBI Taxonomy" id="342808"/>
    <lineage>
        <taxon>Eukaryota</taxon>
        <taxon>Metamonada</taxon>
        <taxon>Preaxostyla</taxon>
        <taxon>Paratrimastigidae</taxon>
        <taxon>Paratrimastix</taxon>
    </lineage>
</organism>
<dbReference type="SUPFAM" id="SSF54001">
    <property type="entry name" value="Cysteine proteinases"/>
    <property type="match status" value="1"/>
</dbReference>
<dbReference type="EMBL" id="JAPMOS010000028">
    <property type="protein sequence ID" value="KAJ4458564.1"/>
    <property type="molecule type" value="Genomic_DNA"/>
</dbReference>
<feature type="transmembrane region" description="Helical" evidence="11">
    <location>
        <begin position="756"/>
        <end position="781"/>
    </location>
</feature>
<dbReference type="Pfam" id="PF00579">
    <property type="entry name" value="tRNA-synt_1b"/>
    <property type="match status" value="1"/>
</dbReference>
<feature type="transmembrane region" description="Helical" evidence="11">
    <location>
        <begin position="850"/>
        <end position="871"/>
    </location>
</feature>
<feature type="compositionally biased region" description="Acidic residues" evidence="10">
    <location>
        <begin position="1345"/>
        <end position="1361"/>
    </location>
</feature>
<dbReference type="Proteomes" id="UP001141327">
    <property type="component" value="Unassembled WGS sequence"/>
</dbReference>
<dbReference type="InterPro" id="IPR001412">
    <property type="entry name" value="aa-tRNA-synth_I_CS"/>
</dbReference>
<dbReference type="SUPFAM" id="SSF52374">
    <property type="entry name" value="Nucleotidylyl transferase"/>
    <property type="match status" value="1"/>
</dbReference>
<dbReference type="Gene3D" id="3.40.50.620">
    <property type="entry name" value="HUPs"/>
    <property type="match status" value="1"/>
</dbReference>
<keyword evidence="11" id="KW-0472">Membrane</keyword>
<dbReference type="SMART" id="SM00230">
    <property type="entry name" value="CysPc"/>
    <property type="match status" value="1"/>
</dbReference>
<evidence type="ECO:0000313" key="13">
    <source>
        <dbReference type="EMBL" id="KAJ4458564.1"/>
    </source>
</evidence>
<sequence>MTTQKVDAFNVVAGDTGVDYDKLIDDFGASKITDELLHEIQETIGKPLHHFLKRRLFFSHRDLSFFLNAFKKHSPVYLYTGRGPSSDSMHMGHLIPFIFTKWLQEAFNCPLVVQLTDDEKSIFKPHLTPENCHEMAISNAKDIIACGFDVNKTFIFSDIEYIGYLYPTVLQIQRCITPAMATSCFGFPPDSNTLKMSFSAIQASPSFSCAFPQIFHPSATPSATPAASPAPTPSPSPAPEEGKKAKKNKHQGQQQDAPLRLVPCLIPCAIDQDPYFRLTRDVATMLKWPKPSLIHSRFLSALQGRNTKMSASSESSAIYLNEAPDSIARKVGRMNFEERDMEKSAVMEYLTFFLEDDNLLEQCRLQLSGQLVPTPPLDIQGLLTRTLQDVVAKHQSTRAALTEEAVREFMRGRPLPCCLQKHRLYPSQRKVIRVAVDLVLSAIECDGIDTPAQARLVAMMVDLSEGLLGEAVDFSQPSVSNWFTGARPAPAEMPTRFIALFNEFHADHDLDDAAPAPVAPFAPAVQLDPAEKAKIWDVVTGVLGDTGEHQMTPEQARQVVERLRSCHLSQKRLGKMIGYDQSSVSRWLTGARQFVSLGVTFVKLFDCVLADHDAAAPRDDAAAPRDDAAAPRDDAAAPRDDAAVAVSLDPAERETIRGMITNVVFPALKCSRIDTPTRARVVAMLAEHPRSKSKLSHWPTGAHPERIIELCAWILDDSDTPSPRDDAAAPCDAAVSSNLYSQPIFRRVFCLGRRSIVFWSLFIYGAILICPVSLFLGWGIWALAGVVPAWPGVSVVLLSLSGACLLGAFLDFLHSRWRLRMLAEFLTAAGALCLGAFLLTLVLLPAPFDYTGFTAVMLVWGMVPVVAYVYLLPQGTEDFVTWARRKVLLALKRADRLAAPTPGISTSGTKDPVAAAMLLLPPACAAAPPAVDSAPSPSAAATPVGAEPPPSPLLAPGGTGRPRTTPELRVAQSIRGNPDAEEPGARQPGGVEDDDDEVPFNCLAVRREDSTLGGRAAIPSGTPNPPIGSATPSNVPAPDRLPGGDSAGRADASSSAGCGPAAPSNSSPVTAMVGSSLDRIEASLAATDERVRRARIECAKRRGLPVPLDCLLPSALAAPRRGRMSAPEMAAALGRIEATTAATEERVAAMRIEIARMRASPSRRPAPSPPLTPTGRLAADLRAALQPRTGHPWGLAGPRSRFFGLGEYERLFRVAVLFTASALVLVGYAEGVHMAAGTGQGWVTAGTLLVLDLTVVLYSSRMPAPLVTSSILLLARVLFVLGGRTYGYLALALIYLLWGGFVALTVATSYLPVRARLAGDPQALFERATGRAVLPGLLKEKDGDGDGEEVAEEDGEEEEEAEERRLRKDPEKDRTVVFARLSASPVTILVLLTGGYTALVVEAWLTRGTKTALLLAGTRWDQWEVGLLALTTTKDHIPIAEVPRTPLPTAFPCFPAIPPSPYRHLDPPPLLVAQLLVVTFQAGVVALRVQWKRRGHLCWQIVVAWTAFVGTGTLSGLLFELLTRRGPVFAIFTVGCLLATAVGRLGAILKAQDYSPPLPLPLPLTTIRPCGTDHDHGMTTSPVHGLPHSRAVSLRAQRLAGGGSFLRPSSALPGLSAEVQLVSHQNEGLALPLFFFSSSSIFRSCPPFSPRSPDLMPARPESPSHRPASPDSMARRPGTAAITSRRPGTAATLTSRRPGTASTGPALTPIQRPTTRGGARQAPCCARLPSALLLLCLAVPGLAALLSVAMGYMVGPLVGITLATCLALVLLGAFGAAMYRGRLRAGWEVPLALGLALAVLVGYCLSVWLVFLGGSTQRAGSLALLLFAVGCLLAPLLAAAFWTWHRQDWALSWRLVVLFGCAFLVYGAFCALVAVFANLWAGIGLGIAGAVLLYCLAVAMRYFHLGGYIEPVWLWVLFAVDILAVLGGIPVGILVDAFGGFCMGMGALVAGLLLLALVEAWARMGGLFFGRAVFPVHEHDPRTAQTTSRSAGIAATYGALLVSFLWGLVSIFWMPTPLWAAVLWVSCVVIVLQAVTLALLKRPFDDFLQLREFVAASAVGRVYLEHKVGFCPPPCKAHHLALPSPRQALAATERATEAEQAATASMWGLAKKVVSHGCDRPSQRLDHTTLLEELPLRRAAIGHNARGVVALTEAQFTEQLYEVAAMQGAIGECFTREAHFLAHFKALLEREAAAARDLQASILAEFTRAMAKQGRDFSAVLGAAGSPSTEAVEEARAARAEYIRELAVFLYDRAAREQQERAAADEHEAERRRLEALREAAGEDEELGEEQEQQWQAEHAGTGQKYDDAEFPPGPAALGSAEFAGSFTQGPNPIPPDEAGQIPWCRAAQLCPPADPSDPDQGLAPPRLFAPLPDGRPLQEGAICDEVRQGALGDCFLIAALSTLARHPEWRRGLFLTTDEDLAQGACVVRLYRPLSLTRLEVTVDDWLPCTAWPSPTDPEALVRGPAFGSSGTPGEVDRPPADFWVSLVEKAVAKTALLGGPERRGYQSIHGGQTRLAFQVLTGAPCADLRLSEYRRNPGRSLPHPRGPLRVQDCLPHARSFSGTPGARGGDRYPMCAGSNLNEASDAAGRLDAAQTNGISLVRRLQFLPSLSGYRCRQTTTCRTRAHRHTPPLTCLDHPARADGKFIMSLVDFVKHFASFVICKLPPRGPAWHTASMDGMWTAPFDEATRRCLEAPQFLLKVTRPTLVSLRLHQHTTAAFPSQAARSPGCRAPRVPNGRPPGLPTMSICPGRPHALGGPVLPAPQESALPELMFTLEINANYRVAAWPMQQDADGAATP</sequence>
<evidence type="ECO:0000256" key="6">
    <source>
        <dbReference type="ARBA" id="ARBA00022917"/>
    </source>
</evidence>
<keyword evidence="11" id="KW-1133">Transmembrane helix</keyword>
<feature type="transmembrane region" description="Helical" evidence="11">
    <location>
        <begin position="825"/>
        <end position="844"/>
    </location>
</feature>
<evidence type="ECO:0000256" key="4">
    <source>
        <dbReference type="ARBA" id="ARBA00022741"/>
    </source>
</evidence>
<dbReference type="Gene3D" id="1.10.240.10">
    <property type="entry name" value="Tyrosyl-Transfer RNA Synthetase"/>
    <property type="match status" value="1"/>
</dbReference>
<dbReference type="PANTHER" id="PTHR10055">
    <property type="entry name" value="TRYPTOPHANYL-TRNA SYNTHETASE"/>
    <property type="match status" value="1"/>
</dbReference>
<dbReference type="PANTHER" id="PTHR10055:SF1">
    <property type="entry name" value="TRYPTOPHAN--TRNA LIGASE, CYTOPLASMIC"/>
    <property type="match status" value="1"/>
</dbReference>
<evidence type="ECO:0000256" key="1">
    <source>
        <dbReference type="ARBA" id="ARBA00005594"/>
    </source>
</evidence>
<evidence type="ECO:0000256" key="2">
    <source>
        <dbReference type="ARBA" id="ARBA00013161"/>
    </source>
</evidence>
<feature type="transmembrane region" description="Helical" evidence="11">
    <location>
        <begin position="1377"/>
        <end position="1399"/>
    </location>
</feature>
<dbReference type="PROSITE" id="PS00178">
    <property type="entry name" value="AA_TRNA_LIGASE_I"/>
    <property type="match status" value="1"/>
</dbReference>
<feature type="transmembrane region" description="Helical" evidence="11">
    <location>
        <begin position="1823"/>
        <end position="1844"/>
    </location>
</feature>
<feature type="transmembrane region" description="Helical" evidence="11">
    <location>
        <begin position="1883"/>
        <end position="1900"/>
    </location>
</feature>
<evidence type="ECO:0000256" key="7">
    <source>
        <dbReference type="ARBA" id="ARBA00023146"/>
    </source>
</evidence>
<feature type="transmembrane region" description="Helical" evidence="11">
    <location>
        <begin position="1991"/>
        <end position="2013"/>
    </location>
</feature>
<feature type="transmembrane region" description="Helical" evidence="11">
    <location>
        <begin position="1731"/>
        <end position="1754"/>
    </location>
</feature>
<evidence type="ECO:0000313" key="14">
    <source>
        <dbReference type="Proteomes" id="UP001141327"/>
    </source>
</evidence>
<keyword evidence="7" id="KW-0030">Aminoacyl-tRNA synthetase</keyword>
<evidence type="ECO:0000259" key="12">
    <source>
        <dbReference type="PROSITE" id="PS50203"/>
    </source>
</evidence>
<feature type="region of interest" description="Disordered" evidence="10">
    <location>
        <begin position="1652"/>
        <end position="1719"/>
    </location>
</feature>
<accession>A0ABQ8UH60</accession>